<name>A0A0W1SWL7_9EURY</name>
<evidence type="ECO:0000313" key="2">
    <source>
        <dbReference type="Proteomes" id="UP000053157"/>
    </source>
</evidence>
<reference evidence="1 2" key="1">
    <citation type="submission" date="2015-12" db="EMBL/GenBank/DDBJ databases">
        <title>Haloferax profundi sp. nov. isolated from the Discovery deep brine-seawater interface in the Red Sea.</title>
        <authorList>
            <person name="Zhang G."/>
            <person name="Stingl U."/>
            <person name="Rashid M."/>
        </authorList>
    </citation>
    <scope>NUCLEOTIDE SEQUENCE [LARGE SCALE GENOMIC DNA]</scope>
    <source>
        <strain evidence="1 2">SB29</strain>
    </source>
</reference>
<protein>
    <submittedName>
        <fullName evidence="1">Acyltransferase</fullName>
    </submittedName>
</protein>
<dbReference type="RefSeq" id="WP_058570670.1">
    <property type="nucleotide sequence ID" value="NZ_LOPV01000019.1"/>
</dbReference>
<dbReference type="AlphaFoldDB" id="A0A0W1SWL7"/>
<dbReference type="EMBL" id="LOPV01000019">
    <property type="protein sequence ID" value="KTG30830.1"/>
    <property type="molecule type" value="Genomic_DNA"/>
</dbReference>
<comment type="caution">
    <text evidence="1">The sequence shown here is derived from an EMBL/GenBank/DDBJ whole genome shotgun (WGS) entry which is preliminary data.</text>
</comment>
<dbReference type="InterPro" id="IPR007607">
    <property type="entry name" value="BacA/B"/>
</dbReference>
<dbReference type="GO" id="GO:0016746">
    <property type="term" value="F:acyltransferase activity"/>
    <property type="evidence" value="ECO:0007669"/>
    <property type="project" value="UniProtKB-KW"/>
</dbReference>
<dbReference type="Proteomes" id="UP000053157">
    <property type="component" value="Unassembled WGS sequence"/>
</dbReference>
<dbReference type="SUPFAM" id="SSF51161">
    <property type="entry name" value="Trimeric LpxA-like enzymes"/>
    <property type="match status" value="1"/>
</dbReference>
<gene>
    <name evidence="1" type="ORF">AUR66_06040</name>
</gene>
<dbReference type="Pfam" id="PF04519">
    <property type="entry name" value="Bactofilin"/>
    <property type="match status" value="1"/>
</dbReference>
<proteinExistence type="predicted"/>
<dbReference type="Gene3D" id="2.160.10.10">
    <property type="entry name" value="Hexapeptide repeat proteins"/>
    <property type="match status" value="1"/>
</dbReference>
<dbReference type="InterPro" id="IPR011004">
    <property type="entry name" value="Trimer_LpxA-like_sf"/>
</dbReference>
<dbReference type="OrthoDB" id="105377at2157"/>
<keyword evidence="1" id="KW-0808">Transferase</keyword>
<organism evidence="1 2">
    <name type="scientific">Haloferax profundi</name>
    <dbReference type="NCBI Taxonomy" id="1544718"/>
    <lineage>
        <taxon>Archaea</taxon>
        <taxon>Methanobacteriati</taxon>
        <taxon>Methanobacteriota</taxon>
        <taxon>Stenosarchaea group</taxon>
        <taxon>Halobacteria</taxon>
        <taxon>Halobacteriales</taxon>
        <taxon>Haloferacaceae</taxon>
        <taxon>Haloferax</taxon>
    </lineage>
</organism>
<keyword evidence="2" id="KW-1185">Reference proteome</keyword>
<evidence type="ECO:0000313" key="1">
    <source>
        <dbReference type="EMBL" id="KTG30830.1"/>
    </source>
</evidence>
<accession>A0A0W1SWL7</accession>
<sequence length="283" mass="30487">MSLGTDPLEALEIPDETTVEEHDLVTDGDVVVGGQSTIEFGVRGRNVLAGERVTFGGDIEAEGDCRLDLLNDVAGNVLVGEDAYLGERVHIGGRLMVSGDLDIGDDVDIEEGFEANGWIVIRNPVPTLVFYFIVLSQLLRLGEDEAADELAETLQGESTNDPLVIPRNATVSDDAWRVSTPAEIGSSCRIHGNIRAKSIELGEDNNVFGSLRARNDIVVGSGTRIHGDVTTRNGEVIVEEGARVLGDVSCKDLLLEEGALVDGTMRARGEMRIHRDNLARDIE</sequence>
<keyword evidence="1" id="KW-0012">Acyltransferase</keyword>